<feature type="signal peptide" evidence="1">
    <location>
        <begin position="1"/>
        <end position="23"/>
    </location>
</feature>
<gene>
    <name evidence="2" type="ORF">HWQ56_13495</name>
</gene>
<organism evidence="2 3">
    <name type="scientific">Pseudomonas eucalypticola</name>
    <dbReference type="NCBI Taxonomy" id="2599595"/>
    <lineage>
        <taxon>Bacteria</taxon>
        <taxon>Pseudomonadati</taxon>
        <taxon>Pseudomonadota</taxon>
        <taxon>Gammaproteobacteria</taxon>
        <taxon>Pseudomonadales</taxon>
        <taxon>Pseudomonadaceae</taxon>
        <taxon>Pseudomonas</taxon>
    </lineage>
</organism>
<dbReference type="KEGG" id="pez:HWQ56_13495"/>
<evidence type="ECO:0000256" key="1">
    <source>
        <dbReference type="SAM" id="SignalP"/>
    </source>
</evidence>
<feature type="chain" id="PRO_5028838800" description="Lipoprotein" evidence="1">
    <location>
        <begin position="24"/>
        <end position="137"/>
    </location>
</feature>
<evidence type="ECO:0008006" key="4">
    <source>
        <dbReference type="Google" id="ProtNLM"/>
    </source>
</evidence>
<sequence>MLKTTRPANAVLCALTLCLGACAAPPPNPGPDFSVVRFSHDNQDEVLGQKLDGKTTEDGRTFQLPAGSHDLVVIVERRDPNGKTQFCYAKIEYAHFKDGEIYNIHEQRIADKVSLQLRRHQEVLATNTGGINCSPGS</sequence>
<keyword evidence="1" id="KW-0732">Signal</keyword>
<protein>
    <recommendedName>
        <fullName evidence="4">Lipoprotein</fullName>
    </recommendedName>
</protein>
<name>A0A7D5HGL7_9PSED</name>
<dbReference type="RefSeq" id="WP_158154882.1">
    <property type="nucleotide sequence ID" value="NZ_CP056030.1"/>
</dbReference>
<reference evidence="2 3" key="1">
    <citation type="submission" date="2020-06" db="EMBL/GenBank/DDBJ databases">
        <title>Pseudomonas eucalypticola sp. nov., an endophyte of Eucalyptus dunnii leaves with biocontrol ability of eucalyptus leaf blight.</title>
        <authorList>
            <person name="Liu Y."/>
            <person name="Song Z."/>
            <person name="Zeng H."/>
            <person name="Lu M."/>
            <person name="Wang X."/>
            <person name="Lian X."/>
            <person name="Zhang Q."/>
        </authorList>
    </citation>
    <scope>NUCLEOTIDE SEQUENCE [LARGE SCALE GENOMIC DNA]</scope>
    <source>
        <strain evidence="2 3">NP-1</strain>
    </source>
</reference>
<dbReference type="EMBL" id="CP056030">
    <property type="protein sequence ID" value="QKZ04746.1"/>
    <property type="molecule type" value="Genomic_DNA"/>
</dbReference>
<evidence type="ECO:0000313" key="2">
    <source>
        <dbReference type="EMBL" id="QKZ04746.1"/>
    </source>
</evidence>
<dbReference type="AlphaFoldDB" id="A0A7D5HGL7"/>
<dbReference type="Proteomes" id="UP000509568">
    <property type="component" value="Chromosome"/>
</dbReference>
<accession>A0A7D5HGL7</accession>
<evidence type="ECO:0000313" key="3">
    <source>
        <dbReference type="Proteomes" id="UP000509568"/>
    </source>
</evidence>
<proteinExistence type="predicted"/>
<keyword evidence="3" id="KW-1185">Reference proteome</keyword>